<dbReference type="Proteomes" id="UP000238605">
    <property type="component" value="Unassembled WGS sequence"/>
</dbReference>
<dbReference type="PANTHER" id="PTHR43428">
    <property type="entry name" value="ARSENATE REDUCTASE"/>
    <property type="match status" value="1"/>
</dbReference>
<evidence type="ECO:0000259" key="2">
    <source>
        <dbReference type="SMART" id="SM00226"/>
    </source>
</evidence>
<reference evidence="3 4" key="1">
    <citation type="submission" date="2018-02" db="EMBL/GenBank/DDBJ databases">
        <title>Reclassifiation of [Polyangium] brachysporum DSM 7029 as Guopingzhaonella breviflexa gen. nov., sp. nov., a member of the family Comamonadaceae.</title>
        <authorList>
            <person name="Tang B."/>
        </authorList>
    </citation>
    <scope>NUCLEOTIDE SEQUENCE [LARGE SCALE GENOMIC DNA]</scope>
    <source>
        <strain evidence="3 4">BCRC 80649</strain>
    </source>
</reference>
<accession>A0A2S5SXX4</accession>
<dbReference type="PANTHER" id="PTHR43428:SF1">
    <property type="entry name" value="ARSENATE REDUCTASE"/>
    <property type="match status" value="1"/>
</dbReference>
<feature type="domain" description="Phosphotyrosine protein phosphatase I" evidence="2">
    <location>
        <begin position="8"/>
        <end position="146"/>
    </location>
</feature>
<protein>
    <submittedName>
        <fullName evidence="3">Protein-tyrosine-phosphatase</fullName>
    </submittedName>
</protein>
<dbReference type="SUPFAM" id="SSF52788">
    <property type="entry name" value="Phosphotyrosine protein phosphatases I"/>
    <property type="match status" value="1"/>
</dbReference>
<dbReference type="RefSeq" id="WP_104301503.1">
    <property type="nucleotide sequence ID" value="NZ_PSNX01000003.1"/>
</dbReference>
<dbReference type="CDD" id="cd16345">
    <property type="entry name" value="LMWP_ArsC"/>
    <property type="match status" value="1"/>
</dbReference>
<gene>
    <name evidence="3" type="ORF">C1704_04810</name>
</gene>
<dbReference type="AlphaFoldDB" id="A0A2S5SXX4"/>
<sequence length="166" mass="18207">MNTSGKVYNVLFICTHNSARSIMAEGLLNSLARGSFRAHSAGSHPAGFVQPLALQTLAKLQVPTDGFRSKDWSEFAQPGAPVMDFVFTVCDQAAGEVCPVWPGQPMTAHWGVPDPSRVQGTEEQKARAYWDTATILKRRIELMLALPLASLDRLAIQREITDIGQR</sequence>
<dbReference type="GO" id="GO:0046685">
    <property type="term" value="P:response to arsenic-containing substance"/>
    <property type="evidence" value="ECO:0007669"/>
    <property type="project" value="UniProtKB-KW"/>
</dbReference>
<evidence type="ECO:0000256" key="1">
    <source>
        <dbReference type="ARBA" id="ARBA00022849"/>
    </source>
</evidence>
<dbReference type="Pfam" id="PF01451">
    <property type="entry name" value="LMWPc"/>
    <property type="match status" value="1"/>
</dbReference>
<dbReference type="InterPro" id="IPR023485">
    <property type="entry name" value="Ptyr_pPase"/>
</dbReference>
<keyword evidence="4" id="KW-1185">Reference proteome</keyword>
<dbReference type="OrthoDB" id="9793058at2"/>
<name>A0A2S5SXX4_9BURK</name>
<dbReference type="Gene3D" id="3.40.50.2300">
    <property type="match status" value="1"/>
</dbReference>
<dbReference type="EMBL" id="PSNX01000003">
    <property type="protein sequence ID" value="PPE67479.1"/>
    <property type="molecule type" value="Genomic_DNA"/>
</dbReference>
<keyword evidence="1" id="KW-0059">Arsenical resistance</keyword>
<dbReference type="SMART" id="SM00226">
    <property type="entry name" value="LMWPc"/>
    <property type="match status" value="1"/>
</dbReference>
<proteinExistence type="predicted"/>
<comment type="caution">
    <text evidence="3">The sequence shown here is derived from an EMBL/GenBank/DDBJ whole genome shotgun (WGS) entry which is preliminary data.</text>
</comment>
<dbReference type="InterPro" id="IPR036196">
    <property type="entry name" value="Ptyr_pPase_sf"/>
</dbReference>
<evidence type="ECO:0000313" key="4">
    <source>
        <dbReference type="Proteomes" id="UP000238605"/>
    </source>
</evidence>
<organism evidence="3 4">
    <name type="scientific">Caldimonas caldifontis</name>
    <dbReference type="NCBI Taxonomy" id="1452508"/>
    <lineage>
        <taxon>Bacteria</taxon>
        <taxon>Pseudomonadati</taxon>
        <taxon>Pseudomonadota</taxon>
        <taxon>Betaproteobacteria</taxon>
        <taxon>Burkholderiales</taxon>
        <taxon>Sphaerotilaceae</taxon>
        <taxon>Caldimonas</taxon>
    </lineage>
</organism>
<evidence type="ECO:0000313" key="3">
    <source>
        <dbReference type="EMBL" id="PPE67479.1"/>
    </source>
</evidence>